<dbReference type="EMBL" id="LVCN01000009">
    <property type="protein sequence ID" value="KYL36489.1"/>
    <property type="molecule type" value="Genomic_DNA"/>
</dbReference>
<evidence type="ECO:0000259" key="1">
    <source>
        <dbReference type="Pfam" id="PF15538"/>
    </source>
</evidence>
<proteinExistence type="predicted"/>
<dbReference type="Pfam" id="PF15538">
    <property type="entry name" value="Ntox46"/>
    <property type="match status" value="1"/>
</dbReference>
<evidence type="ECO:0000313" key="3">
    <source>
        <dbReference type="Proteomes" id="UP000075763"/>
    </source>
</evidence>
<gene>
    <name evidence="2" type="ORF">A2I96_08785</name>
</gene>
<name>A0ABD4EQ68_9GAMM</name>
<comment type="caution">
    <text evidence="2">The sequence shown here is derived from an EMBL/GenBank/DDBJ whole genome shotgun (WGS) entry which is preliminary data.</text>
</comment>
<accession>A0ABD4EQ68</accession>
<organism evidence="2 3">
    <name type="scientific">Pseudoalteromonas tetraodonis</name>
    <dbReference type="NCBI Taxonomy" id="43659"/>
    <lineage>
        <taxon>Bacteria</taxon>
        <taxon>Pseudomonadati</taxon>
        <taxon>Pseudomonadota</taxon>
        <taxon>Gammaproteobacteria</taxon>
        <taxon>Alteromonadales</taxon>
        <taxon>Pseudoalteromonadaceae</taxon>
        <taxon>Pseudoalteromonas</taxon>
    </lineage>
</organism>
<feature type="domain" description="Bacterial toxin 46" evidence="1">
    <location>
        <begin position="1"/>
        <end position="62"/>
    </location>
</feature>
<dbReference type="Proteomes" id="UP000075763">
    <property type="component" value="Unassembled WGS sequence"/>
</dbReference>
<dbReference type="AlphaFoldDB" id="A0ABD4EQ68"/>
<evidence type="ECO:0000313" key="2">
    <source>
        <dbReference type="EMBL" id="KYL36489.1"/>
    </source>
</evidence>
<sequence length="66" mass="7366">MGTNRALNSIEPKIKGVYIAQEDTPALRSRAKAVDDFWSVRGESYPTEGGGTQYFTANKLAFKKKR</sequence>
<dbReference type="InterPro" id="IPR028238">
    <property type="entry name" value="Ntox46"/>
</dbReference>
<protein>
    <recommendedName>
        <fullName evidence="1">Bacterial toxin 46 domain-containing protein</fullName>
    </recommendedName>
</protein>
<reference evidence="2 3" key="1">
    <citation type="submission" date="2016-03" db="EMBL/GenBank/DDBJ databases">
        <authorList>
            <person name="Zhang H."/>
            <person name="Liu R."/>
            <person name="Wang M."/>
            <person name="Wang H."/>
            <person name="Wang L."/>
            <person name="Song L."/>
        </authorList>
    </citation>
    <scope>NUCLEOTIDE SEQUENCE [LARGE SCALE GENOMIC DNA]</scope>
    <source>
        <strain evidence="2 3">DSM 16099</strain>
    </source>
</reference>